<evidence type="ECO:0000256" key="2">
    <source>
        <dbReference type="ARBA" id="ARBA00012438"/>
    </source>
</evidence>
<keyword evidence="8" id="KW-1133">Transmembrane helix</keyword>
<evidence type="ECO:0000313" key="12">
    <source>
        <dbReference type="Proteomes" id="UP000561459"/>
    </source>
</evidence>
<dbReference type="Gene3D" id="3.30.450.20">
    <property type="entry name" value="PAS domain"/>
    <property type="match status" value="1"/>
</dbReference>
<evidence type="ECO:0000259" key="9">
    <source>
        <dbReference type="Pfam" id="PF07568"/>
    </source>
</evidence>
<keyword evidence="8" id="KW-0812">Transmembrane</keyword>
<dbReference type="EC" id="2.7.13.3" evidence="2"/>
<dbReference type="Proteomes" id="UP000561459">
    <property type="component" value="Unassembled WGS sequence"/>
</dbReference>
<keyword evidence="6 11" id="KW-0418">Kinase</keyword>
<keyword evidence="7" id="KW-0067">ATP-binding</keyword>
<evidence type="ECO:0000313" key="11">
    <source>
        <dbReference type="EMBL" id="MBB3940778.1"/>
    </source>
</evidence>
<gene>
    <name evidence="11" type="ORF">GGR39_002435</name>
</gene>
<comment type="caution">
    <text evidence="11">The sequence shown here is derived from an EMBL/GenBank/DDBJ whole genome shotgun (WGS) entry which is preliminary data.</text>
</comment>
<dbReference type="InterPro" id="IPR003594">
    <property type="entry name" value="HATPase_dom"/>
</dbReference>
<dbReference type="GO" id="GO:0005524">
    <property type="term" value="F:ATP binding"/>
    <property type="evidence" value="ECO:0007669"/>
    <property type="project" value="UniProtKB-KW"/>
</dbReference>
<evidence type="ECO:0000256" key="5">
    <source>
        <dbReference type="ARBA" id="ARBA00022741"/>
    </source>
</evidence>
<feature type="transmembrane region" description="Helical" evidence="8">
    <location>
        <begin position="105"/>
        <end position="126"/>
    </location>
</feature>
<name>A0A7W6BZJ0_9SPHN</name>
<dbReference type="GO" id="GO:0004673">
    <property type="term" value="F:protein histidine kinase activity"/>
    <property type="evidence" value="ECO:0007669"/>
    <property type="project" value="UniProtKB-EC"/>
</dbReference>
<keyword evidence="8" id="KW-0472">Membrane</keyword>
<dbReference type="Pfam" id="PF07568">
    <property type="entry name" value="HisKA_2"/>
    <property type="match status" value="1"/>
</dbReference>
<evidence type="ECO:0000256" key="4">
    <source>
        <dbReference type="ARBA" id="ARBA00022679"/>
    </source>
</evidence>
<organism evidence="11 12">
    <name type="scientific">Novosphingobium fluoreni</name>
    <dbReference type="NCBI Taxonomy" id="1391222"/>
    <lineage>
        <taxon>Bacteria</taxon>
        <taxon>Pseudomonadati</taxon>
        <taxon>Pseudomonadota</taxon>
        <taxon>Alphaproteobacteria</taxon>
        <taxon>Sphingomonadales</taxon>
        <taxon>Sphingomonadaceae</taxon>
        <taxon>Novosphingobium</taxon>
    </lineage>
</organism>
<dbReference type="Pfam" id="PF13581">
    <property type="entry name" value="HATPase_c_2"/>
    <property type="match status" value="1"/>
</dbReference>
<dbReference type="SUPFAM" id="SSF55874">
    <property type="entry name" value="ATPase domain of HSP90 chaperone/DNA topoisomerase II/histidine kinase"/>
    <property type="match status" value="1"/>
</dbReference>
<evidence type="ECO:0000256" key="7">
    <source>
        <dbReference type="ARBA" id="ARBA00022840"/>
    </source>
</evidence>
<dbReference type="RefSeq" id="WP_242867156.1">
    <property type="nucleotide sequence ID" value="NZ_JACIDY010000005.1"/>
</dbReference>
<dbReference type="PANTHER" id="PTHR41523:SF7">
    <property type="entry name" value="HISTIDINE KINASE"/>
    <property type="match status" value="1"/>
</dbReference>
<feature type="transmembrane region" description="Helical" evidence="8">
    <location>
        <begin position="50"/>
        <end position="71"/>
    </location>
</feature>
<feature type="transmembrane region" description="Helical" evidence="8">
    <location>
        <begin position="27"/>
        <end position="44"/>
    </location>
</feature>
<reference evidence="11 12" key="1">
    <citation type="submission" date="2020-08" db="EMBL/GenBank/DDBJ databases">
        <title>Genomic Encyclopedia of Type Strains, Phase IV (KMG-IV): sequencing the most valuable type-strain genomes for metagenomic binning, comparative biology and taxonomic classification.</title>
        <authorList>
            <person name="Goeker M."/>
        </authorList>
    </citation>
    <scope>NUCLEOTIDE SEQUENCE [LARGE SCALE GENOMIC DNA]</scope>
    <source>
        <strain evidence="11 12">DSM 27568</strain>
    </source>
</reference>
<keyword evidence="4" id="KW-0808">Transferase</keyword>
<dbReference type="InterPro" id="IPR011495">
    <property type="entry name" value="Sig_transdc_His_kin_sub2_dim/P"/>
</dbReference>
<comment type="catalytic activity">
    <reaction evidence="1">
        <text>ATP + protein L-histidine = ADP + protein N-phospho-L-histidine.</text>
        <dbReference type="EC" id="2.7.13.3"/>
    </reaction>
</comment>
<proteinExistence type="predicted"/>
<evidence type="ECO:0000256" key="6">
    <source>
        <dbReference type="ARBA" id="ARBA00022777"/>
    </source>
</evidence>
<evidence type="ECO:0000256" key="3">
    <source>
        <dbReference type="ARBA" id="ARBA00022553"/>
    </source>
</evidence>
<keyword evidence="12" id="KW-1185">Reference proteome</keyword>
<accession>A0A7W6BZJ0</accession>
<keyword evidence="3" id="KW-0597">Phosphoprotein</keyword>
<protein>
    <recommendedName>
        <fullName evidence="2">histidine kinase</fullName>
        <ecNumber evidence="2">2.7.13.3</ecNumber>
    </recommendedName>
</protein>
<keyword evidence="5" id="KW-0547">Nucleotide-binding</keyword>
<feature type="transmembrane region" description="Helical" evidence="8">
    <location>
        <begin position="78"/>
        <end position="99"/>
    </location>
</feature>
<dbReference type="EMBL" id="JACIDY010000005">
    <property type="protein sequence ID" value="MBB3940778.1"/>
    <property type="molecule type" value="Genomic_DNA"/>
</dbReference>
<dbReference type="InterPro" id="IPR036890">
    <property type="entry name" value="HATPase_C_sf"/>
</dbReference>
<dbReference type="AlphaFoldDB" id="A0A7W6BZJ0"/>
<evidence type="ECO:0000256" key="1">
    <source>
        <dbReference type="ARBA" id="ARBA00000085"/>
    </source>
</evidence>
<sequence length="346" mass="37871">MARRGNQLHRLTHFDIARRFDTPAKRAVARITLGVACGLLMIGLRMLVGIWAPGTGLFSLIYPAVLLATLYGRWEAGLVAFAVAFGWACYQTFAMDIGVRMETQAASIAGLNALSILVVLIFAETFRYAVEHERLQREAEIERRAVLLAELEHRTKNNFALVASLLELQKRREGSKQIVRAFDDAIGRVRTFAEAYTHLAGEQGEGVVVEMRPYLHRMVERVSGAMLPPEVKVEARCADVSLPRESAVAIGLFANEALTNCAKYAFPQSRPGKVVVHFEAQGEKWRLVIRDNGVGNAAPPPTTTGGIGSKLLEAFARQARARHATRFGPEGCEVSLSCDGGDARAA</sequence>
<evidence type="ECO:0000259" key="10">
    <source>
        <dbReference type="Pfam" id="PF13581"/>
    </source>
</evidence>
<dbReference type="Gene3D" id="3.30.565.10">
    <property type="entry name" value="Histidine kinase-like ATPase, C-terminal domain"/>
    <property type="match status" value="1"/>
</dbReference>
<evidence type="ECO:0000256" key="8">
    <source>
        <dbReference type="SAM" id="Phobius"/>
    </source>
</evidence>
<feature type="domain" description="Signal transduction histidine kinase subgroup 2 dimerisation and phosphoacceptor" evidence="9">
    <location>
        <begin position="150"/>
        <end position="222"/>
    </location>
</feature>
<feature type="domain" description="Histidine kinase/HSP90-like ATPase" evidence="10">
    <location>
        <begin position="235"/>
        <end position="334"/>
    </location>
</feature>
<dbReference type="PANTHER" id="PTHR41523">
    <property type="entry name" value="TWO-COMPONENT SYSTEM SENSOR PROTEIN"/>
    <property type="match status" value="1"/>
</dbReference>